<dbReference type="Proteomes" id="UP000186922">
    <property type="component" value="Unassembled WGS sequence"/>
</dbReference>
<dbReference type="PANTHER" id="PTHR10816">
    <property type="entry name" value="MYELIN TRANSCRIPTION FACTOR 1-RELATED"/>
    <property type="match status" value="1"/>
</dbReference>
<dbReference type="InterPro" id="IPR057414">
    <property type="entry name" value="Zf-C3HC4_IRF-2BP1_2"/>
</dbReference>
<evidence type="ECO:0000256" key="2">
    <source>
        <dbReference type="ARBA" id="ARBA00010802"/>
    </source>
</evidence>
<comment type="similarity">
    <text evidence="2">Belongs to the IRF2BP family.</text>
</comment>
<feature type="region of interest" description="Disordered" evidence="4">
    <location>
        <begin position="401"/>
        <end position="500"/>
    </location>
</feature>
<feature type="compositionally biased region" description="Polar residues" evidence="4">
    <location>
        <begin position="79"/>
        <end position="90"/>
    </location>
</feature>
<dbReference type="GO" id="GO:0006357">
    <property type="term" value="P:regulation of transcription by RNA polymerase II"/>
    <property type="evidence" value="ECO:0007669"/>
    <property type="project" value="TreeGrafter"/>
</dbReference>
<dbReference type="FunFam" id="1.10.10.1580:FF:000001">
    <property type="entry name" value="interferon regulatory factor 2-binding protein 2"/>
    <property type="match status" value="1"/>
</dbReference>
<dbReference type="GO" id="GO:0005634">
    <property type="term" value="C:nucleus"/>
    <property type="evidence" value="ECO:0007669"/>
    <property type="project" value="UniProtKB-SubCell"/>
</dbReference>
<feature type="compositionally biased region" description="Low complexity" evidence="4">
    <location>
        <begin position="405"/>
        <end position="423"/>
    </location>
</feature>
<comment type="subcellular location">
    <subcellularLocation>
        <location evidence="1">Nucleus</location>
    </subcellularLocation>
</comment>
<reference evidence="7 8" key="1">
    <citation type="journal article" date="2016" name="Nat. Commun.">
        <title>Extremotolerant tardigrade genome and improved radiotolerance of human cultured cells by tardigrade-unique protein.</title>
        <authorList>
            <person name="Hashimoto T."/>
            <person name="Horikawa D.D."/>
            <person name="Saito Y."/>
            <person name="Kuwahara H."/>
            <person name="Kozuka-Hata H."/>
            <person name="Shin-I T."/>
            <person name="Minakuchi Y."/>
            <person name="Ohishi K."/>
            <person name="Motoyama A."/>
            <person name="Aizu T."/>
            <person name="Enomoto A."/>
            <person name="Kondo K."/>
            <person name="Tanaka S."/>
            <person name="Hara Y."/>
            <person name="Koshikawa S."/>
            <person name="Sagara H."/>
            <person name="Miura T."/>
            <person name="Yokobori S."/>
            <person name="Miyagawa K."/>
            <person name="Suzuki Y."/>
            <person name="Kubo T."/>
            <person name="Oyama M."/>
            <person name="Kohara Y."/>
            <person name="Fujiyama A."/>
            <person name="Arakawa K."/>
            <person name="Katayama T."/>
            <person name="Toyoda A."/>
            <person name="Kunieda T."/>
        </authorList>
    </citation>
    <scope>NUCLEOTIDE SEQUENCE [LARGE SCALE GENOMIC DNA]</scope>
    <source>
        <strain evidence="7 8">YOKOZUNA-1</strain>
    </source>
</reference>
<keyword evidence="3" id="KW-0539">Nucleus</keyword>
<feature type="compositionally biased region" description="Low complexity" evidence="4">
    <location>
        <begin position="151"/>
        <end position="179"/>
    </location>
</feature>
<dbReference type="SUPFAM" id="SSF57850">
    <property type="entry name" value="RING/U-box"/>
    <property type="match status" value="1"/>
</dbReference>
<proteinExistence type="inferred from homology"/>
<dbReference type="InterPro" id="IPR022750">
    <property type="entry name" value="IRF-2BP1_2-like_Znf"/>
</dbReference>
<evidence type="ECO:0000259" key="6">
    <source>
        <dbReference type="Pfam" id="PF25454"/>
    </source>
</evidence>
<evidence type="ECO:0000313" key="8">
    <source>
        <dbReference type="Proteomes" id="UP000186922"/>
    </source>
</evidence>
<organism evidence="7 8">
    <name type="scientific">Ramazzottius varieornatus</name>
    <name type="common">Water bear</name>
    <name type="synonym">Tardigrade</name>
    <dbReference type="NCBI Taxonomy" id="947166"/>
    <lineage>
        <taxon>Eukaryota</taxon>
        <taxon>Metazoa</taxon>
        <taxon>Ecdysozoa</taxon>
        <taxon>Tardigrada</taxon>
        <taxon>Eutardigrada</taxon>
        <taxon>Parachela</taxon>
        <taxon>Hypsibioidea</taxon>
        <taxon>Ramazzottiidae</taxon>
        <taxon>Ramazzottius</taxon>
    </lineage>
</organism>
<dbReference type="PANTHER" id="PTHR10816:SF19">
    <property type="entry name" value="PROTEIN INTERACTING WITH TTK69 AND SIN3A, ISOFORM D"/>
    <property type="match status" value="1"/>
</dbReference>
<dbReference type="GO" id="GO:0003714">
    <property type="term" value="F:transcription corepressor activity"/>
    <property type="evidence" value="ECO:0007669"/>
    <property type="project" value="TreeGrafter"/>
</dbReference>
<evidence type="ECO:0000259" key="5">
    <source>
        <dbReference type="Pfam" id="PF11261"/>
    </source>
</evidence>
<feature type="domain" description="Interferon regulatory factor 2-binding protein 1/2-like zinc finger" evidence="5">
    <location>
        <begin position="21"/>
        <end position="71"/>
    </location>
</feature>
<evidence type="ECO:0000256" key="1">
    <source>
        <dbReference type="ARBA" id="ARBA00004123"/>
    </source>
</evidence>
<feature type="region of interest" description="Disordered" evidence="4">
    <location>
        <begin position="149"/>
        <end position="195"/>
    </location>
</feature>
<feature type="region of interest" description="Disordered" evidence="4">
    <location>
        <begin position="519"/>
        <end position="557"/>
    </location>
</feature>
<gene>
    <name evidence="7" type="primary">RvY_17184-1</name>
    <name evidence="7" type="synonym">RvY_17184.1</name>
    <name evidence="7" type="ORF">RvY_17184</name>
</gene>
<evidence type="ECO:0000256" key="4">
    <source>
        <dbReference type="SAM" id="MobiDB-lite"/>
    </source>
</evidence>
<name>A0A1D1W3K8_RAMVA</name>
<keyword evidence="8" id="KW-1185">Reference proteome</keyword>
<dbReference type="Pfam" id="PF25454">
    <property type="entry name" value="zf-C3HC4_IRF-2BP1_2"/>
    <property type="match status" value="1"/>
</dbReference>
<dbReference type="Gene3D" id="1.10.10.1580">
    <property type="entry name" value="Interferon regulatory factor 2-binding protein"/>
    <property type="match status" value="1"/>
</dbReference>
<feature type="compositionally biased region" description="Gly residues" evidence="4">
    <location>
        <begin position="339"/>
        <end position="354"/>
    </location>
</feature>
<dbReference type="EMBL" id="BDGG01000015">
    <property type="protein sequence ID" value="GAV07343.1"/>
    <property type="molecule type" value="Genomic_DNA"/>
</dbReference>
<feature type="region of interest" description="Disordered" evidence="4">
    <location>
        <begin position="369"/>
        <end position="389"/>
    </location>
</feature>
<feature type="compositionally biased region" description="Low complexity" evidence="4">
    <location>
        <begin position="98"/>
        <end position="107"/>
    </location>
</feature>
<feature type="region of interest" description="Disordered" evidence="4">
    <location>
        <begin position="329"/>
        <end position="357"/>
    </location>
</feature>
<comment type="caution">
    <text evidence="7">The sequence shown here is derived from an EMBL/GenBank/DDBJ whole genome shotgun (WGS) entry which is preliminary data.</text>
</comment>
<accession>A0A1D1W3K8</accession>
<feature type="compositionally biased region" description="Polar residues" evidence="4">
    <location>
        <begin position="544"/>
        <end position="557"/>
    </location>
</feature>
<dbReference type="CDD" id="cd16511">
    <property type="entry name" value="vRING-HC_IRF2BP1-like"/>
    <property type="match status" value="1"/>
</dbReference>
<evidence type="ECO:0000256" key="3">
    <source>
        <dbReference type="ARBA" id="ARBA00023242"/>
    </source>
</evidence>
<feature type="compositionally biased region" description="Low complexity" evidence="4">
    <location>
        <begin position="467"/>
        <end position="483"/>
    </location>
</feature>
<protein>
    <submittedName>
        <fullName evidence="7">Uncharacterized protein</fullName>
    </submittedName>
</protein>
<sequence length="645" mass="68408">MPVTLAKSSPFMIENMYRASRQHCYLCDLPRYPWAMLLEFSEPVCRGCVNYEGPDRIEHVIDDVRQMKRAHTVHENAGPNRNGSSMSNGPPSAPKHNSSSSSSSSYSRNPHELQNGDNRSGPPPGSSSNISRSSNHHHEGRYGMQEIRMPQQHSQHQTQQQSRSSGPPSMQSPQQQQSQNGPRMDFSASPFMNGGINGVEHMSMSDRRNSMGAISSAGLLPTRLPLLTQAHMSVAGIRSGIPLQPHTNHVGPIPNQMSGSMHTSIVQKRPHASMDRIDEESVPEMKPSSMSLHRHPNSPPVVDMANSSKRMHVQDVISSVQSAHSDLLLPRPMSMGSVNSGGSGSGSKEGGSGGTNDIRLRKEHLLAAAPRSQPDPLAPKTAATAATSPPISVSAALTGSGGAGNSMSNGSGASATAGSSSANLPLAHSPGSSHAGSLRGSPPEIVVAPTQAGSPRDRESSQNPAALTSSLSSSSLSVQSPSLRPNPAASPTEGSMESPQHQSLLMGRQFSHLVAHGRRKSNGLDGENRAPSASSGHIGRDISPLQTSTSNGNGTAGSQMLRCTICHERLEDTHFVQCPSVSHHKFCFPCSRDSIRKQGAGSDVYCPSGERCPLQGSTVPWAFMQGEIATILGGEEGYKTPKKEE</sequence>
<dbReference type="Pfam" id="PF11261">
    <property type="entry name" value="IRF-2BP1_2"/>
    <property type="match status" value="1"/>
</dbReference>
<dbReference type="AlphaFoldDB" id="A0A1D1W3K8"/>
<feature type="compositionally biased region" description="Low complexity" evidence="4">
    <location>
        <begin position="378"/>
        <end position="389"/>
    </location>
</feature>
<feature type="domain" description="Interferon regulatory factor 2-binding protein 1/2-like C3HC4 zinc finger" evidence="6">
    <location>
        <begin position="561"/>
        <end position="632"/>
    </location>
</feature>
<dbReference type="OrthoDB" id="10065080at2759"/>
<dbReference type="InterPro" id="IPR044882">
    <property type="entry name" value="I2BP1/2_C3HC4-RING_sf"/>
</dbReference>
<feature type="region of interest" description="Disordered" evidence="4">
    <location>
        <begin position="70"/>
        <end position="137"/>
    </location>
</feature>
<evidence type="ECO:0000313" key="7">
    <source>
        <dbReference type="EMBL" id="GAV07343.1"/>
    </source>
</evidence>